<protein>
    <submittedName>
        <fullName evidence="2">Uncharacterized protein</fullName>
    </submittedName>
</protein>
<comment type="caution">
    <text evidence="2">The sequence shown here is derived from an EMBL/GenBank/DDBJ whole genome shotgun (WGS) entry which is preliminary data.</text>
</comment>
<dbReference type="Proteomes" id="UP000572817">
    <property type="component" value="Unassembled WGS sequence"/>
</dbReference>
<sequence length="352" mass="38970">MSSSANVPLWRRNSDTQGNYPSSSSSNGGPGTETWTRSGSGARNQRPLANRSSPANSQPWRTASSWRREHSSVPQNSGQTGPGSSSRSYSHTNSNTSSLIAEMTNSFAALAELNNNAPKEEAPGPPAQDSTTLITTPTPTAPSSTTIPVALPPTLSPQLPIPAHLSARKRYMQLVSKKLHAHELTLRRVLFVKNPDGEKSWRGHPGVVINVNGHKALVTTLTTWGDKTCEEKWAHARNPTKYREWFLLFYNGITENHDGLPVMFTEGDKKLPKGCYVDCKRTHWLDLAELEKFRYEGDTEFFVTEQSLEALKRHLAHLETVETPWVDEKEKEGIRIWGTTNVYAPLKGSSGI</sequence>
<feature type="compositionally biased region" description="Low complexity" evidence="1">
    <location>
        <begin position="130"/>
        <end position="146"/>
    </location>
</feature>
<feature type="compositionally biased region" description="Polar residues" evidence="1">
    <location>
        <begin position="50"/>
        <end position="65"/>
    </location>
</feature>
<evidence type="ECO:0000313" key="2">
    <source>
        <dbReference type="EMBL" id="KAF4314262.1"/>
    </source>
</evidence>
<reference evidence="2" key="1">
    <citation type="submission" date="2020-04" db="EMBL/GenBank/DDBJ databases">
        <title>Genome Assembly and Annotation of Botryosphaeria dothidea sdau 11-99, a Latent Pathogen of Apple Fruit Ring Rot in China.</title>
        <authorList>
            <person name="Yu C."/>
            <person name="Diao Y."/>
            <person name="Lu Q."/>
            <person name="Zhao J."/>
            <person name="Cui S."/>
            <person name="Peng C."/>
            <person name="He B."/>
            <person name="Liu H."/>
        </authorList>
    </citation>
    <scope>NUCLEOTIDE SEQUENCE [LARGE SCALE GENOMIC DNA]</scope>
    <source>
        <strain evidence="2">Sdau11-99</strain>
    </source>
</reference>
<evidence type="ECO:0000256" key="1">
    <source>
        <dbReference type="SAM" id="MobiDB-lite"/>
    </source>
</evidence>
<dbReference type="OrthoDB" id="3936399at2759"/>
<feature type="compositionally biased region" description="Low complexity" evidence="1">
    <location>
        <begin position="84"/>
        <end position="94"/>
    </location>
</feature>
<feature type="compositionally biased region" description="Low complexity" evidence="1">
    <location>
        <begin position="18"/>
        <end position="27"/>
    </location>
</feature>
<organism evidence="2 3">
    <name type="scientific">Botryosphaeria dothidea</name>
    <dbReference type="NCBI Taxonomy" id="55169"/>
    <lineage>
        <taxon>Eukaryota</taxon>
        <taxon>Fungi</taxon>
        <taxon>Dikarya</taxon>
        <taxon>Ascomycota</taxon>
        <taxon>Pezizomycotina</taxon>
        <taxon>Dothideomycetes</taxon>
        <taxon>Dothideomycetes incertae sedis</taxon>
        <taxon>Botryosphaeriales</taxon>
        <taxon>Botryosphaeriaceae</taxon>
        <taxon>Botryosphaeria</taxon>
    </lineage>
</organism>
<feature type="region of interest" description="Disordered" evidence="1">
    <location>
        <begin position="116"/>
        <end position="146"/>
    </location>
</feature>
<dbReference type="EMBL" id="WWBZ02000001">
    <property type="protein sequence ID" value="KAF4314262.1"/>
    <property type="molecule type" value="Genomic_DNA"/>
</dbReference>
<keyword evidence="3" id="KW-1185">Reference proteome</keyword>
<feature type="compositionally biased region" description="Polar residues" evidence="1">
    <location>
        <begin position="33"/>
        <end position="43"/>
    </location>
</feature>
<accession>A0A8H4NGQ2</accession>
<feature type="region of interest" description="Disordered" evidence="1">
    <location>
        <begin position="1"/>
        <end position="94"/>
    </location>
</feature>
<gene>
    <name evidence="2" type="ORF">GTA08_BOTSDO01015</name>
</gene>
<evidence type="ECO:0000313" key="3">
    <source>
        <dbReference type="Proteomes" id="UP000572817"/>
    </source>
</evidence>
<dbReference type="AlphaFoldDB" id="A0A8H4NGQ2"/>
<feature type="compositionally biased region" description="Polar residues" evidence="1">
    <location>
        <begin position="72"/>
        <end position="83"/>
    </location>
</feature>
<name>A0A8H4NGQ2_9PEZI</name>
<proteinExistence type="predicted"/>